<name>A0AAD2CSV1_9STRA</name>
<evidence type="ECO:0000256" key="6">
    <source>
        <dbReference type="ARBA" id="ARBA00022679"/>
    </source>
</evidence>
<keyword evidence="8 12" id="KW-0256">Endoplasmic reticulum</keyword>
<evidence type="ECO:0000256" key="2">
    <source>
        <dbReference type="ARBA" id="ARBA00004922"/>
    </source>
</evidence>
<comment type="catalytic activity">
    <reaction evidence="11 12">
        <text>an alpha-D-Man-(1-&gt;3)-[alpha-D-Man-(1-&gt;6)]-beta-D-Man-(1-&gt;4)-beta-D-GlcNAc-(1-&gt;4)-alpha-D-GlcNAc-diphospho-di-trans,poly-cis-dolichol + 2 GDP-alpha-D-mannose = an alpha-D-Man-(1-&gt;2)-alpha-D-Man-(1-&gt;2)-alpha-D-Man-(1-&gt;3)-[alpha-D-Man-(1-&gt;6)]-beta-D-Man-(1-&gt;4)-beta-D-GlcNAc-(1-&gt;4)-alpha-D-GlcNAc-diphospho-di-trans,poly-cis-dolichol + 2 GDP + 2 H(+)</text>
        <dbReference type="Rhea" id="RHEA:29523"/>
        <dbReference type="Rhea" id="RHEA-COMP:19515"/>
        <dbReference type="Rhea" id="RHEA-COMP:19516"/>
        <dbReference type="ChEBI" id="CHEBI:15378"/>
        <dbReference type="ChEBI" id="CHEBI:57527"/>
        <dbReference type="ChEBI" id="CHEBI:58189"/>
        <dbReference type="ChEBI" id="CHEBI:132511"/>
        <dbReference type="ChEBI" id="CHEBI:132515"/>
        <dbReference type="EC" id="2.4.1.131"/>
    </reaction>
    <physiologicalReaction direction="left-to-right" evidence="11 12">
        <dbReference type="Rhea" id="RHEA:29524"/>
    </physiologicalReaction>
</comment>
<dbReference type="GO" id="GO:0004377">
    <property type="term" value="F:GDP-Man:Man(3)GlcNAc(2)-PP-Dol alpha-1,2-mannosyltransferase activity"/>
    <property type="evidence" value="ECO:0007669"/>
    <property type="project" value="UniProtKB-UniRule"/>
</dbReference>
<evidence type="ECO:0000256" key="1">
    <source>
        <dbReference type="ARBA" id="ARBA00004389"/>
    </source>
</evidence>
<comment type="function">
    <text evidence="12">GDP-Man:Man(3)GlcNAc(2)-PP-Dol alpha-1,2-mannosyltransferase that operates in the biosynthetic pathway of dolichol-linked oligosaccharides, the glycan precursors employed in protein asparagine (N)-glycosylation. The assembly of dolichol-linked oligosaccharides begins on the cytosolic side of the endoplasmic reticulum membrane and finishes in its lumen. The sequential addition of sugars to dolichol pyrophosphate produces dolichol-linked oligosaccharides containing fourteen sugars, including two GlcNAcs, nine mannoses and three glucoses. Once assembled, the oligosaccharide is transferred from the lipid to nascent proteins by oligosaccharyltransferases. Catalyzes, on the cytoplasmic face of the endoplasmic reticulum, the addition of the fourth and fifth mannose residues to the dolichol-linked oligosaccharide chain, to produce Man(5)GlcNAc(2)-PP-dolichol core oligosaccharide.</text>
</comment>
<feature type="transmembrane region" description="Helical" evidence="12">
    <location>
        <begin position="6"/>
        <end position="24"/>
    </location>
</feature>
<dbReference type="AlphaFoldDB" id="A0AAD2CSV1"/>
<evidence type="ECO:0000256" key="9">
    <source>
        <dbReference type="ARBA" id="ARBA00022989"/>
    </source>
</evidence>
<dbReference type="EC" id="2.4.1.131" evidence="3 12"/>
<dbReference type="InterPro" id="IPR038013">
    <property type="entry name" value="ALG11"/>
</dbReference>
<evidence type="ECO:0000256" key="10">
    <source>
        <dbReference type="ARBA" id="ARBA00023136"/>
    </source>
</evidence>
<organism evidence="16 17">
    <name type="scientific">Cylindrotheca closterium</name>
    <dbReference type="NCBI Taxonomy" id="2856"/>
    <lineage>
        <taxon>Eukaryota</taxon>
        <taxon>Sar</taxon>
        <taxon>Stramenopiles</taxon>
        <taxon>Ochrophyta</taxon>
        <taxon>Bacillariophyta</taxon>
        <taxon>Bacillariophyceae</taxon>
        <taxon>Bacillariophycidae</taxon>
        <taxon>Bacillariales</taxon>
        <taxon>Bacillariaceae</taxon>
        <taxon>Cylindrotheca</taxon>
    </lineage>
</organism>
<gene>
    <name evidence="16" type="ORF">CYCCA115_LOCUS9382</name>
</gene>
<comment type="pathway">
    <text evidence="2 12">Protein modification; protein glycosylation.</text>
</comment>
<evidence type="ECO:0000256" key="5">
    <source>
        <dbReference type="ARBA" id="ARBA00022676"/>
    </source>
</evidence>
<dbReference type="Proteomes" id="UP001295423">
    <property type="component" value="Unassembled WGS sequence"/>
</dbReference>
<evidence type="ECO:0000256" key="3">
    <source>
        <dbReference type="ARBA" id="ARBA00012645"/>
    </source>
</evidence>
<keyword evidence="9 12" id="KW-1133">Transmembrane helix</keyword>
<keyword evidence="5 12" id="KW-0328">Glycosyltransferase</keyword>
<dbReference type="Gene3D" id="3.40.50.2000">
    <property type="entry name" value="Glycogen Phosphorylase B"/>
    <property type="match status" value="2"/>
</dbReference>
<protein>
    <recommendedName>
        <fullName evidence="4 12">GDP-Man:Man(3)GlcNAc(2)-PP-Dol alpha-1,2-mannosyltransferase</fullName>
        <ecNumber evidence="3 12">2.4.1.131</ecNumber>
    </recommendedName>
</protein>
<evidence type="ECO:0000256" key="7">
    <source>
        <dbReference type="ARBA" id="ARBA00022692"/>
    </source>
</evidence>
<comment type="caution">
    <text evidence="16">The sequence shown here is derived from an EMBL/GenBank/DDBJ whole genome shotgun (WGS) entry which is preliminary data.</text>
</comment>
<evidence type="ECO:0000313" key="17">
    <source>
        <dbReference type="Proteomes" id="UP001295423"/>
    </source>
</evidence>
<accession>A0AAD2CSV1</accession>
<evidence type="ECO:0000256" key="13">
    <source>
        <dbReference type="SAM" id="MobiDB-lite"/>
    </source>
</evidence>
<dbReference type="PANTHER" id="PTHR45919:SF1">
    <property type="entry name" value="GDP-MAN:MAN(3)GLCNAC(2)-PP-DOL ALPHA-1,2-MANNOSYLTRANSFERASE"/>
    <property type="match status" value="1"/>
</dbReference>
<reference evidence="16" key="1">
    <citation type="submission" date="2023-08" db="EMBL/GenBank/DDBJ databases">
        <authorList>
            <person name="Audoor S."/>
            <person name="Bilcke G."/>
        </authorList>
    </citation>
    <scope>NUCLEOTIDE SEQUENCE</scope>
</reference>
<proteinExistence type="inferred from homology"/>
<sequence>MIITGTSILAFPLVYIISCWRLLVPGRQQQAYSPDDLKIFGFFHPYCSGGGGGERVLWKMIQFLQQYNKSIVIYTIDPPDTDEAKLRQDASRRFDVQIDQPVTLISLEEYKDFLLPSPYLSLILESFGTMKLARQALIRHQPDVFCDTTGCAFTFCVAHWMLPATSKILAYVHYPTISTDMMLWEWKQRGVARKTWKTLVKLVYYWMFAILYGMVGSLADLVMVNSTWTYNHIARLWRLSKHVHIVYPPCRVPSTTNDEISSNDKSKINSKTTTTTTTRQNTIVSIGQFRPEKDHPLQVKSLAKLLELYPEHRGKVKLLLIGSCRNNGDQERVDNLKKMVQELKLEDAVDFSINPPYSELQDSMYKASIGIHTMRQEHFGIGIVEMMAAGLLTIAHNSGGPKTDIVEHGVTGFLATTAEEYAQVIHQALQQKNPEEMRQKAQQAATRFSDLQFDISLEKVLSEASYINKQPDDKKED</sequence>
<dbReference type="InterPro" id="IPR031814">
    <property type="entry name" value="ALG11_N"/>
</dbReference>
<keyword evidence="6 12" id="KW-0808">Transferase</keyword>
<evidence type="ECO:0000313" key="16">
    <source>
        <dbReference type="EMBL" id="CAJ1945238.1"/>
    </source>
</evidence>
<comment type="similarity">
    <text evidence="12">Belongs to the glycosyltransferase group 1 family. Glycosyltransferase 4 subfamily.</text>
</comment>
<feature type="domain" description="Glycosyl transferase family 1" evidence="14">
    <location>
        <begin position="277"/>
        <end position="445"/>
    </location>
</feature>
<feature type="transmembrane region" description="Helical" evidence="12">
    <location>
        <begin position="203"/>
        <end position="224"/>
    </location>
</feature>
<evidence type="ECO:0000256" key="11">
    <source>
        <dbReference type="ARBA" id="ARBA00045065"/>
    </source>
</evidence>
<comment type="subcellular location">
    <subcellularLocation>
        <location evidence="1">Endoplasmic reticulum membrane</location>
        <topology evidence="1">Single-pass membrane protein</topology>
    </subcellularLocation>
</comment>
<evidence type="ECO:0000256" key="4">
    <source>
        <dbReference type="ARBA" id="ARBA00022018"/>
    </source>
</evidence>
<evidence type="ECO:0000259" key="14">
    <source>
        <dbReference type="Pfam" id="PF00534"/>
    </source>
</evidence>
<dbReference type="GO" id="GO:0005789">
    <property type="term" value="C:endoplasmic reticulum membrane"/>
    <property type="evidence" value="ECO:0007669"/>
    <property type="project" value="UniProtKB-SubCell"/>
</dbReference>
<evidence type="ECO:0000256" key="8">
    <source>
        <dbReference type="ARBA" id="ARBA00022824"/>
    </source>
</evidence>
<dbReference type="SUPFAM" id="SSF53756">
    <property type="entry name" value="UDP-Glycosyltransferase/glycogen phosphorylase"/>
    <property type="match status" value="1"/>
</dbReference>
<keyword evidence="10 12" id="KW-0472">Membrane</keyword>
<evidence type="ECO:0000259" key="15">
    <source>
        <dbReference type="Pfam" id="PF15924"/>
    </source>
</evidence>
<dbReference type="GO" id="GO:0006487">
    <property type="term" value="P:protein N-linked glycosylation"/>
    <property type="evidence" value="ECO:0007669"/>
    <property type="project" value="TreeGrafter"/>
</dbReference>
<keyword evidence="17" id="KW-1185">Reference proteome</keyword>
<feature type="domain" description="ALG11 mannosyltransferase N-terminal" evidence="15">
    <location>
        <begin position="38"/>
        <end position="237"/>
    </location>
</feature>
<keyword evidence="7 12" id="KW-0812">Transmembrane</keyword>
<dbReference type="InterPro" id="IPR001296">
    <property type="entry name" value="Glyco_trans_1"/>
</dbReference>
<dbReference type="Pfam" id="PF00534">
    <property type="entry name" value="Glycos_transf_1"/>
    <property type="match status" value="1"/>
</dbReference>
<dbReference type="EMBL" id="CAKOGP040001335">
    <property type="protein sequence ID" value="CAJ1945238.1"/>
    <property type="molecule type" value="Genomic_DNA"/>
</dbReference>
<dbReference type="CDD" id="cd03806">
    <property type="entry name" value="GT4_ALG11-like"/>
    <property type="match status" value="1"/>
</dbReference>
<dbReference type="PANTHER" id="PTHR45919">
    <property type="entry name" value="GDP-MAN:MAN(3)GLCNAC(2)-PP-DOL ALPHA-1,2-MANNOSYLTRANSFERASE"/>
    <property type="match status" value="1"/>
</dbReference>
<dbReference type="Pfam" id="PF15924">
    <property type="entry name" value="ALG11_N"/>
    <property type="match status" value="1"/>
</dbReference>
<feature type="region of interest" description="Disordered" evidence="13">
    <location>
        <begin position="256"/>
        <end position="276"/>
    </location>
</feature>
<evidence type="ECO:0000256" key="12">
    <source>
        <dbReference type="RuleBase" id="RU367051"/>
    </source>
</evidence>